<proteinExistence type="predicted"/>
<organism evidence="2 3">
    <name type="scientific">Romboutsia weinsteinii</name>
    <dbReference type="NCBI Taxonomy" id="2020949"/>
    <lineage>
        <taxon>Bacteria</taxon>
        <taxon>Bacillati</taxon>
        <taxon>Bacillota</taxon>
        <taxon>Clostridia</taxon>
        <taxon>Peptostreptococcales</taxon>
        <taxon>Peptostreptococcaceae</taxon>
        <taxon>Romboutsia</taxon>
    </lineage>
</organism>
<sequence length="112" mass="13276">MRNSFKLVVIVLLLIIANLYVYEGVILTKTYVNLKSDYYKLSKDYKELQDRYDEQGDYLAQIEKELENTDSSSDSIDKIKDKFYNDDISLQKIFEKFDLNKMKDFLGNFSLD</sequence>
<accession>A0A371J862</accession>
<dbReference type="EMBL" id="NOJY02000004">
    <property type="protein sequence ID" value="RDY28952.1"/>
    <property type="molecule type" value="Genomic_DNA"/>
</dbReference>
<dbReference type="AlphaFoldDB" id="A0A371J862"/>
<evidence type="ECO:0000256" key="1">
    <source>
        <dbReference type="SAM" id="Coils"/>
    </source>
</evidence>
<dbReference type="RefSeq" id="WP_094368704.1">
    <property type="nucleotide sequence ID" value="NZ_NOJY02000004.1"/>
</dbReference>
<gene>
    <name evidence="2" type="ORF">CHL78_003250</name>
</gene>
<reference evidence="2 3" key="1">
    <citation type="journal article" date="2017" name="Genome Announc.">
        <title>Draft Genome Sequence of Romboutsia weinsteinii sp. nov. Strain CCRI-19649(T) Isolated from Surface Water.</title>
        <authorList>
            <person name="Maheux A.F."/>
            <person name="Boudreau D.K."/>
            <person name="Berube E."/>
            <person name="Boissinot M."/>
            <person name="Cantin P."/>
            <person name="Raymond F."/>
            <person name="Corbeil J."/>
            <person name="Omar R.F."/>
            <person name="Bergeron M.G."/>
        </authorList>
    </citation>
    <scope>NUCLEOTIDE SEQUENCE [LARGE SCALE GENOMIC DNA]</scope>
    <source>
        <strain evidence="2 3">CCRI-19649</strain>
    </source>
</reference>
<keyword evidence="3" id="KW-1185">Reference proteome</keyword>
<name>A0A371J862_9FIRM</name>
<evidence type="ECO:0000313" key="3">
    <source>
        <dbReference type="Proteomes" id="UP000215694"/>
    </source>
</evidence>
<evidence type="ECO:0000313" key="2">
    <source>
        <dbReference type="EMBL" id="RDY28952.1"/>
    </source>
</evidence>
<feature type="coiled-coil region" evidence="1">
    <location>
        <begin position="31"/>
        <end position="65"/>
    </location>
</feature>
<protein>
    <submittedName>
        <fullName evidence="2">Uncharacterized protein</fullName>
    </submittedName>
</protein>
<dbReference type="Proteomes" id="UP000215694">
    <property type="component" value="Unassembled WGS sequence"/>
</dbReference>
<comment type="caution">
    <text evidence="2">The sequence shown here is derived from an EMBL/GenBank/DDBJ whole genome shotgun (WGS) entry which is preliminary data.</text>
</comment>
<keyword evidence="1" id="KW-0175">Coiled coil</keyword>